<dbReference type="EMBL" id="KZ309999">
    <property type="protein sequence ID" value="KAG8239792.1"/>
    <property type="molecule type" value="Genomic_DNA"/>
</dbReference>
<protein>
    <submittedName>
        <fullName evidence="2">Uncharacterized protein</fullName>
    </submittedName>
</protein>
<sequence length="173" mass="19792">MQILAIMVKNGTWKYVDGKHTKPEKVAGSEQSRKEIEKWEDGHVKAKSDLIIAIDPSVLRLLSKRIEYGLPSLGEIEVREGDDVRSQLMDFFDISVQLESLDIAVNPELLTIMLLNSLPADFDVFCGAIEARDELPRPEWLREKILEEFDSRNQKQTDSESEAMWIKKSKGVF</sequence>
<dbReference type="OrthoDB" id="413361at2759"/>
<evidence type="ECO:0000313" key="2">
    <source>
        <dbReference type="EMBL" id="KAG8239792.1"/>
    </source>
</evidence>
<name>A0A8K0KRB3_LADFU</name>
<evidence type="ECO:0000256" key="1">
    <source>
        <dbReference type="SAM" id="MobiDB-lite"/>
    </source>
</evidence>
<dbReference type="Proteomes" id="UP000792457">
    <property type="component" value="Unassembled WGS sequence"/>
</dbReference>
<proteinExistence type="predicted"/>
<feature type="region of interest" description="Disordered" evidence="1">
    <location>
        <begin position="152"/>
        <end position="173"/>
    </location>
</feature>
<comment type="caution">
    <text evidence="2">The sequence shown here is derived from an EMBL/GenBank/DDBJ whole genome shotgun (WGS) entry which is preliminary data.</text>
</comment>
<evidence type="ECO:0000313" key="3">
    <source>
        <dbReference type="Proteomes" id="UP000792457"/>
    </source>
</evidence>
<reference evidence="2" key="2">
    <citation type="submission" date="2017-10" db="EMBL/GenBank/DDBJ databases">
        <title>Ladona fulva Genome sequencing and assembly.</title>
        <authorList>
            <person name="Murali S."/>
            <person name="Richards S."/>
            <person name="Bandaranaike D."/>
            <person name="Bellair M."/>
            <person name="Blankenburg K."/>
            <person name="Chao H."/>
            <person name="Dinh H."/>
            <person name="Doddapaneni H."/>
            <person name="Dugan-Rocha S."/>
            <person name="Elkadiri S."/>
            <person name="Gnanaolivu R."/>
            <person name="Hernandez B."/>
            <person name="Skinner E."/>
            <person name="Javaid M."/>
            <person name="Lee S."/>
            <person name="Li M."/>
            <person name="Ming W."/>
            <person name="Munidasa M."/>
            <person name="Muniz J."/>
            <person name="Nguyen L."/>
            <person name="Hughes D."/>
            <person name="Osuji N."/>
            <person name="Pu L.-L."/>
            <person name="Puazo M."/>
            <person name="Qu C."/>
            <person name="Quiroz J."/>
            <person name="Raj R."/>
            <person name="Weissenberger G."/>
            <person name="Xin Y."/>
            <person name="Zou X."/>
            <person name="Han Y."/>
            <person name="Worley K."/>
            <person name="Muzny D."/>
            <person name="Gibbs R."/>
        </authorList>
    </citation>
    <scope>NUCLEOTIDE SEQUENCE</scope>
    <source>
        <strain evidence="2">Sampled in the wild</strain>
    </source>
</reference>
<reference evidence="2" key="1">
    <citation type="submission" date="2013-04" db="EMBL/GenBank/DDBJ databases">
        <authorList>
            <person name="Qu J."/>
            <person name="Murali S.C."/>
            <person name="Bandaranaike D."/>
            <person name="Bellair M."/>
            <person name="Blankenburg K."/>
            <person name="Chao H."/>
            <person name="Dinh H."/>
            <person name="Doddapaneni H."/>
            <person name="Downs B."/>
            <person name="Dugan-Rocha S."/>
            <person name="Elkadiri S."/>
            <person name="Gnanaolivu R.D."/>
            <person name="Hernandez B."/>
            <person name="Javaid M."/>
            <person name="Jayaseelan J.C."/>
            <person name="Lee S."/>
            <person name="Li M."/>
            <person name="Ming W."/>
            <person name="Munidasa M."/>
            <person name="Muniz J."/>
            <person name="Nguyen L."/>
            <person name="Ongeri F."/>
            <person name="Osuji N."/>
            <person name="Pu L.-L."/>
            <person name="Puazo M."/>
            <person name="Qu C."/>
            <person name="Quiroz J."/>
            <person name="Raj R."/>
            <person name="Weissenberger G."/>
            <person name="Xin Y."/>
            <person name="Zou X."/>
            <person name="Han Y."/>
            <person name="Richards S."/>
            <person name="Worley K."/>
            <person name="Muzny D."/>
            <person name="Gibbs R."/>
        </authorList>
    </citation>
    <scope>NUCLEOTIDE SEQUENCE</scope>
    <source>
        <strain evidence="2">Sampled in the wild</strain>
    </source>
</reference>
<accession>A0A8K0KRB3</accession>
<dbReference type="AlphaFoldDB" id="A0A8K0KRB3"/>
<organism evidence="2 3">
    <name type="scientific">Ladona fulva</name>
    <name type="common">Scarce chaser dragonfly</name>
    <name type="synonym">Libellula fulva</name>
    <dbReference type="NCBI Taxonomy" id="123851"/>
    <lineage>
        <taxon>Eukaryota</taxon>
        <taxon>Metazoa</taxon>
        <taxon>Ecdysozoa</taxon>
        <taxon>Arthropoda</taxon>
        <taxon>Hexapoda</taxon>
        <taxon>Insecta</taxon>
        <taxon>Pterygota</taxon>
        <taxon>Palaeoptera</taxon>
        <taxon>Odonata</taxon>
        <taxon>Epiprocta</taxon>
        <taxon>Anisoptera</taxon>
        <taxon>Libelluloidea</taxon>
        <taxon>Libellulidae</taxon>
        <taxon>Ladona</taxon>
    </lineage>
</organism>
<gene>
    <name evidence="2" type="ORF">J437_LFUL019361</name>
</gene>
<keyword evidence="3" id="KW-1185">Reference proteome</keyword>
<dbReference type="Pfam" id="PF14223">
    <property type="entry name" value="Retrotran_gag_2"/>
    <property type="match status" value="1"/>
</dbReference>